<dbReference type="Gene3D" id="3.40.570.10">
    <property type="entry name" value="Extracellular Endonuclease, subunit A"/>
    <property type="match status" value="1"/>
</dbReference>
<dbReference type="Proteomes" id="UP000001640">
    <property type="component" value="Chromosome 1"/>
</dbReference>
<evidence type="ECO:0000256" key="17">
    <source>
        <dbReference type="RuleBase" id="RU366055"/>
    </source>
</evidence>
<dbReference type="EMBL" id="HE576752">
    <property type="protein sequence ID" value="CCC66578.1"/>
    <property type="molecule type" value="Genomic_DNA"/>
</dbReference>
<evidence type="ECO:0000256" key="3">
    <source>
        <dbReference type="ARBA" id="ARBA00004273"/>
    </source>
</evidence>
<feature type="active site" description="Proton acceptor" evidence="15">
    <location>
        <position position="138"/>
    </location>
</feature>
<dbReference type="GO" id="GO:0006401">
    <property type="term" value="P:RNA catabolic process"/>
    <property type="evidence" value="ECO:0007669"/>
    <property type="project" value="EnsemblFungi"/>
</dbReference>
<reference evidence="20 21" key="1">
    <citation type="journal article" date="2011" name="Proc. Natl. Acad. Sci. U.S.A.">
        <title>Evolutionary erosion of yeast sex chromosomes by mating-type switching accidents.</title>
        <authorList>
            <person name="Gordon J.L."/>
            <person name="Armisen D."/>
            <person name="Proux-Wera E."/>
            <person name="Oheigeartaigh S.S."/>
            <person name="Byrne K.P."/>
            <person name="Wolfe K.H."/>
        </authorList>
    </citation>
    <scope>NUCLEOTIDE SEQUENCE [LARGE SCALE GENOMIC DNA]</scope>
    <source>
        <strain evidence="21">ATCC 76901 / BCRC 22586 / CBS 4309 / NBRC 1992 / NRRL Y-12630</strain>
    </source>
</reference>
<dbReference type="GO" id="GO:0005829">
    <property type="term" value="C:cytosol"/>
    <property type="evidence" value="ECO:0007669"/>
    <property type="project" value="EnsemblFungi"/>
</dbReference>
<organism evidence="20 21">
    <name type="scientific">Naumovozyma castellii</name>
    <name type="common">Yeast</name>
    <name type="synonym">Saccharomyces castellii</name>
    <dbReference type="NCBI Taxonomy" id="27288"/>
    <lineage>
        <taxon>Eukaryota</taxon>
        <taxon>Fungi</taxon>
        <taxon>Dikarya</taxon>
        <taxon>Ascomycota</taxon>
        <taxon>Saccharomycotina</taxon>
        <taxon>Saccharomycetes</taxon>
        <taxon>Saccharomycetales</taxon>
        <taxon>Saccharomycetaceae</taxon>
        <taxon>Naumovozyma</taxon>
    </lineage>
</organism>
<dbReference type="GO" id="GO:0006309">
    <property type="term" value="P:apoptotic DNA fragmentation"/>
    <property type="evidence" value="ECO:0007669"/>
    <property type="project" value="EnsemblFungi"/>
</dbReference>
<evidence type="ECO:0000313" key="21">
    <source>
        <dbReference type="Proteomes" id="UP000001640"/>
    </source>
</evidence>
<keyword evidence="11" id="KW-0460">Magnesium</keyword>
<dbReference type="GO" id="GO:0046872">
    <property type="term" value="F:metal ion binding"/>
    <property type="evidence" value="ECO:0007669"/>
    <property type="project" value="UniProtKB-KW"/>
</dbReference>
<evidence type="ECO:0000256" key="15">
    <source>
        <dbReference type="PIRSR" id="PIRSR640255-1"/>
    </source>
</evidence>
<evidence type="ECO:0000256" key="5">
    <source>
        <dbReference type="ARBA" id="ARBA00011738"/>
    </source>
</evidence>
<dbReference type="FunFam" id="3.40.570.10:FF:000004">
    <property type="entry name" value="Nuclease 1, mitochondrial"/>
    <property type="match status" value="1"/>
</dbReference>
<dbReference type="AlphaFoldDB" id="G0V542"/>
<feature type="binding site" evidence="16">
    <location>
        <position position="170"/>
    </location>
    <ligand>
        <name>Mg(2+)</name>
        <dbReference type="ChEBI" id="CHEBI:18420"/>
        <note>catalytic</note>
    </ligand>
</feature>
<evidence type="ECO:0000256" key="8">
    <source>
        <dbReference type="ARBA" id="ARBA00022759"/>
    </source>
</evidence>
<feature type="domain" description="ENPP1-3/EXOG-like endonuclease/phosphodiesterase" evidence="18">
    <location>
        <begin position="74"/>
        <end position="290"/>
    </location>
</feature>
<dbReference type="GO" id="GO:0005743">
    <property type="term" value="C:mitochondrial inner membrane"/>
    <property type="evidence" value="ECO:0007669"/>
    <property type="project" value="UniProtKB-SubCell"/>
</dbReference>
<dbReference type="FunCoup" id="G0V542">
    <property type="interactions" value="281"/>
</dbReference>
<dbReference type="InterPro" id="IPR018524">
    <property type="entry name" value="DNA/RNA_endonuclease_AS"/>
</dbReference>
<evidence type="ECO:0000256" key="2">
    <source>
        <dbReference type="ARBA" id="ARBA00001946"/>
    </source>
</evidence>
<keyword evidence="6 17" id="KW-0540">Nuclease</keyword>
<dbReference type="KEGG" id="ncs:NCAS_0A00170"/>
<evidence type="ECO:0000256" key="14">
    <source>
        <dbReference type="ARBA" id="ARBA00023211"/>
    </source>
</evidence>
<dbReference type="InterPro" id="IPR040255">
    <property type="entry name" value="Non-specific_endonuclease"/>
</dbReference>
<keyword evidence="10 17" id="KW-0378">Hydrolase</keyword>
<evidence type="ECO:0000256" key="6">
    <source>
        <dbReference type="ARBA" id="ARBA00022722"/>
    </source>
</evidence>
<keyword evidence="8 17" id="KW-0255">Endonuclease</keyword>
<comment type="similarity">
    <text evidence="4 17">Belongs to the DNA/RNA non-specific endonuclease family.</text>
</comment>
<dbReference type="OMA" id="YVMPNQV"/>
<dbReference type="InParanoid" id="G0V542"/>
<dbReference type="InterPro" id="IPR044929">
    <property type="entry name" value="DNA/RNA_non-sp_Endonuclease_sf"/>
</dbReference>
<keyword evidence="21" id="KW-1185">Reference proteome</keyword>
<evidence type="ECO:0000256" key="13">
    <source>
        <dbReference type="ARBA" id="ARBA00023136"/>
    </source>
</evidence>
<dbReference type="GO" id="GO:0004521">
    <property type="term" value="F:RNA endonuclease activity"/>
    <property type="evidence" value="ECO:0007669"/>
    <property type="project" value="EnsemblFungi"/>
</dbReference>
<evidence type="ECO:0000256" key="16">
    <source>
        <dbReference type="PIRSR" id="PIRSR640255-2"/>
    </source>
</evidence>
<comment type="subunit">
    <text evidence="5">Homodimer.</text>
</comment>
<dbReference type="GO" id="GO:0006310">
    <property type="term" value="P:DNA recombination"/>
    <property type="evidence" value="ECO:0007669"/>
    <property type="project" value="EnsemblFungi"/>
</dbReference>
<comment type="cofactor">
    <cofactor evidence="2 17">
        <name>Mg(2+)</name>
        <dbReference type="ChEBI" id="CHEBI:18420"/>
    </cofactor>
</comment>
<evidence type="ECO:0000256" key="12">
    <source>
        <dbReference type="ARBA" id="ARBA00023128"/>
    </source>
</evidence>
<dbReference type="GO" id="GO:0004529">
    <property type="term" value="F:DNA exonuclease activity"/>
    <property type="evidence" value="ECO:0007669"/>
    <property type="project" value="EnsemblFungi"/>
</dbReference>
<dbReference type="GeneID" id="96900066"/>
<evidence type="ECO:0000256" key="10">
    <source>
        <dbReference type="ARBA" id="ARBA00022801"/>
    </source>
</evidence>
<feature type="domain" description="DNA/RNA non-specific endonuclease/pyrophosphatase/phosphodiesterase" evidence="19">
    <location>
        <begin position="73"/>
        <end position="290"/>
    </location>
</feature>
<evidence type="ECO:0000259" key="18">
    <source>
        <dbReference type="SMART" id="SM00477"/>
    </source>
</evidence>
<keyword evidence="12" id="KW-0496">Mitochondrion</keyword>
<protein>
    <recommendedName>
        <fullName evidence="17">Endonuclease</fullName>
        <ecNumber evidence="17">3.1.30.-</ecNumber>
    </recommendedName>
</protein>
<dbReference type="OrthoDB" id="5418055at2759"/>
<dbReference type="SMART" id="SM00477">
    <property type="entry name" value="NUC"/>
    <property type="match status" value="1"/>
</dbReference>
<dbReference type="HOGENOM" id="CLU_055174_0_2_1"/>
<comment type="cofactor">
    <cofactor evidence="1">
        <name>Mn(2+)</name>
        <dbReference type="ChEBI" id="CHEBI:29035"/>
    </cofactor>
</comment>
<dbReference type="SUPFAM" id="SSF54060">
    <property type="entry name" value="His-Me finger endonucleases"/>
    <property type="match status" value="1"/>
</dbReference>
<dbReference type="InterPro" id="IPR044925">
    <property type="entry name" value="His-Me_finger_sf"/>
</dbReference>
<dbReference type="PANTHER" id="PTHR13966:SF5">
    <property type="entry name" value="ENDONUCLEASE G, MITOCHONDRIAL"/>
    <property type="match status" value="1"/>
</dbReference>
<dbReference type="STRING" id="1064592.G0V542"/>
<sequence length="328" mass="36857">MGSRGLLTGLLGLGTGSGLTFYLLTKLSSKQTPELNTATVVSNIKGEHLVSAKINPNGFFKYGFPGPKHDLQNRGEFISCYDRQTRNPYWVLEHMTPESLSMRNADRKNSYFKEDEAIPDTFRAMLKDYFRSGYDRGHLAAAADAKFSQEAMDNTFYLTNMCPQVGQGFNRDYWAHLEFFCRDLTKKYGSVRVLTGPLYLPKKDPTDGKYRVSYEVVGNPPNIAVPTHFFKLIVTEKPLIGSNTDTISVAAFVLPNEPISNETKLTDFEIPVDALERSTGLELLRAYPTNKKKALCKEVNCQIVVRDFSKKAFKSGNKQMLPTTATKK</sequence>
<dbReference type="eggNOG" id="KOG3721">
    <property type="taxonomic scope" value="Eukaryota"/>
</dbReference>
<accession>G0V542</accession>
<dbReference type="PROSITE" id="PS01070">
    <property type="entry name" value="NUCLEASE_NON_SPEC"/>
    <property type="match status" value="1"/>
</dbReference>
<gene>
    <name evidence="20" type="primary">NCAS0A00170</name>
    <name evidence="20" type="ordered locus">NCAS_0A00170</name>
</gene>
<dbReference type="GO" id="GO:0003676">
    <property type="term" value="F:nucleic acid binding"/>
    <property type="evidence" value="ECO:0007669"/>
    <property type="project" value="InterPro"/>
</dbReference>
<evidence type="ECO:0000313" key="20">
    <source>
        <dbReference type="EMBL" id="CCC66578.1"/>
    </source>
</evidence>
<proteinExistence type="inferred from homology"/>
<evidence type="ECO:0000256" key="9">
    <source>
        <dbReference type="ARBA" id="ARBA00022792"/>
    </source>
</evidence>
<dbReference type="RefSeq" id="XP_003672968.1">
    <property type="nucleotide sequence ID" value="XM_003672920.1"/>
</dbReference>
<keyword evidence="7 16" id="KW-0479">Metal-binding</keyword>
<dbReference type="InterPro" id="IPR020821">
    <property type="entry name" value="ENPP1-3/EXOG-like_nuc-like"/>
</dbReference>
<evidence type="ECO:0000256" key="7">
    <source>
        <dbReference type="ARBA" id="ARBA00022723"/>
    </source>
</evidence>
<dbReference type="GO" id="GO:0051607">
    <property type="term" value="P:defense response to virus"/>
    <property type="evidence" value="ECO:0007669"/>
    <property type="project" value="EnsemblFungi"/>
</dbReference>
<dbReference type="SMART" id="SM00892">
    <property type="entry name" value="Endonuclease_NS"/>
    <property type="match status" value="1"/>
</dbReference>
<dbReference type="PANTHER" id="PTHR13966">
    <property type="entry name" value="ENDONUCLEASE RELATED"/>
    <property type="match status" value="1"/>
</dbReference>
<evidence type="ECO:0000256" key="11">
    <source>
        <dbReference type="ARBA" id="ARBA00022842"/>
    </source>
</evidence>
<reference key="2">
    <citation type="submission" date="2011-08" db="EMBL/GenBank/DDBJ databases">
        <title>Genome sequence of Naumovozyma castellii.</title>
        <authorList>
            <person name="Gordon J.L."/>
            <person name="Armisen D."/>
            <person name="Proux-Wera E."/>
            <person name="OhEigeartaigh S.S."/>
            <person name="Byrne K.P."/>
            <person name="Wolfe K.H."/>
        </authorList>
    </citation>
    <scope>NUCLEOTIDE SEQUENCE</scope>
    <source>
        <strain>Type strain:CBS 4309</strain>
    </source>
</reference>
<dbReference type="Pfam" id="PF01223">
    <property type="entry name" value="Endonuclease_NS"/>
    <property type="match status" value="1"/>
</dbReference>
<evidence type="ECO:0000256" key="1">
    <source>
        <dbReference type="ARBA" id="ARBA00001936"/>
    </source>
</evidence>
<dbReference type="InterPro" id="IPR001604">
    <property type="entry name" value="Endo_G_ENPP1-like_dom"/>
</dbReference>
<dbReference type="GO" id="GO:0005634">
    <property type="term" value="C:nucleus"/>
    <property type="evidence" value="ECO:0007669"/>
    <property type="project" value="EnsemblFungi"/>
</dbReference>
<keyword evidence="14" id="KW-0464">Manganese</keyword>
<name>G0V542_NAUCA</name>
<keyword evidence="9" id="KW-0999">Mitochondrion inner membrane</keyword>
<evidence type="ECO:0000256" key="4">
    <source>
        <dbReference type="ARBA" id="ARBA00010052"/>
    </source>
</evidence>
<dbReference type="CDD" id="cd00091">
    <property type="entry name" value="NUC"/>
    <property type="match status" value="1"/>
</dbReference>
<evidence type="ECO:0000259" key="19">
    <source>
        <dbReference type="SMART" id="SM00892"/>
    </source>
</evidence>
<comment type="subcellular location">
    <subcellularLocation>
        <location evidence="3">Mitochondrion inner membrane</location>
    </subcellularLocation>
</comment>
<dbReference type="GO" id="GO:0000014">
    <property type="term" value="F:single-stranded DNA endodeoxyribonuclease activity"/>
    <property type="evidence" value="ECO:0007669"/>
    <property type="project" value="EnsemblFungi"/>
</dbReference>
<dbReference type="EC" id="3.1.30.-" evidence="17"/>
<keyword evidence="13" id="KW-0472">Membrane</keyword>